<gene>
    <name evidence="2" type="ORF">JW984_07560</name>
</gene>
<protein>
    <submittedName>
        <fullName evidence="2">Zinc-ribbon domain-containing protein</fullName>
    </submittedName>
</protein>
<evidence type="ECO:0000313" key="3">
    <source>
        <dbReference type="Proteomes" id="UP000809273"/>
    </source>
</evidence>
<accession>A0A9D8PNC2</accession>
<reference evidence="2" key="1">
    <citation type="journal article" date="2021" name="Environ. Microbiol.">
        <title>Genomic characterization of three novel Desulfobacterota classes expand the metabolic and phylogenetic diversity of the phylum.</title>
        <authorList>
            <person name="Murphy C.L."/>
            <person name="Biggerstaff J."/>
            <person name="Eichhorn A."/>
            <person name="Ewing E."/>
            <person name="Shahan R."/>
            <person name="Soriano D."/>
            <person name="Stewart S."/>
            <person name="VanMol K."/>
            <person name="Walker R."/>
            <person name="Walters P."/>
            <person name="Elshahed M.S."/>
            <person name="Youssef N.H."/>
        </authorList>
    </citation>
    <scope>NUCLEOTIDE SEQUENCE</scope>
    <source>
        <strain evidence="2">Zod_Metabat.24</strain>
    </source>
</reference>
<dbReference type="Pfam" id="PF13717">
    <property type="entry name" value="Zn_ribbon_4"/>
    <property type="match status" value="1"/>
</dbReference>
<evidence type="ECO:0000259" key="1">
    <source>
        <dbReference type="Pfam" id="PF13717"/>
    </source>
</evidence>
<organism evidence="2 3">
    <name type="scientific">Candidatus Zymogenus saltonus</name>
    <dbReference type="NCBI Taxonomy" id="2844893"/>
    <lineage>
        <taxon>Bacteria</taxon>
        <taxon>Deltaproteobacteria</taxon>
        <taxon>Candidatus Zymogenia</taxon>
        <taxon>Candidatus Zymogeniales</taxon>
        <taxon>Candidatus Zymogenaceae</taxon>
        <taxon>Candidatus Zymogenus</taxon>
    </lineage>
</organism>
<sequence length="94" mass="10781">MKVRCPNCDASGSVYDGLVPEGGCWLRCPVCRERFFVEKEAPDPEAAAEGKGEGRGLTYYPTYYPTYDPTYHLTDGSDPENEEDLFLYWWFFGF</sequence>
<dbReference type="AlphaFoldDB" id="A0A9D8PNC2"/>
<evidence type="ECO:0000313" key="2">
    <source>
        <dbReference type="EMBL" id="MBN1573034.1"/>
    </source>
</evidence>
<name>A0A9D8PNC2_9DELT</name>
<feature type="domain" description="Zinc finger/thioredoxin putative" evidence="1">
    <location>
        <begin position="1"/>
        <end position="36"/>
    </location>
</feature>
<dbReference type="EMBL" id="JAFGIX010000035">
    <property type="protein sequence ID" value="MBN1573034.1"/>
    <property type="molecule type" value="Genomic_DNA"/>
</dbReference>
<proteinExistence type="predicted"/>
<comment type="caution">
    <text evidence="2">The sequence shown here is derived from an EMBL/GenBank/DDBJ whole genome shotgun (WGS) entry which is preliminary data.</text>
</comment>
<dbReference type="InterPro" id="IPR011723">
    <property type="entry name" value="Znf/thioredoxin_put"/>
</dbReference>
<dbReference type="Proteomes" id="UP000809273">
    <property type="component" value="Unassembled WGS sequence"/>
</dbReference>
<reference evidence="2" key="2">
    <citation type="submission" date="2021-01" db="EMBL/GenBank/DDBJ databases">
        <authorList>
            <person name="Hahn C.R."/>
            <person name="Youssef N.H."/>
            <person name="Elshahed M."/>
        </authorList>
    </citation>
    <scope>NUCLEOTIDE SEQUENCE</scope>
    <source>
        <strain evidence="2">Zod_Metabat.24</strain>
    </source>
</reference>